<evidence type="ECO:0000313" key="3">
    <source>
        <dbReference type="EMBL" id="AFJ02714.1"/>
    </source>
</evidence>
<dbReference type="AlphaFoldDB" id="I1YIH1"/>
<dbReference type="InterPro" id="IPR046909">
    <property type="entry name" value="cREC_REC"/>
</dbReference>
<dbReference type="STRING" id="754477.Q7C_1565"/>
<gene>
    <name evidence="3" type="ordered locus">Q7C_1565</name>
</gene>
<protein>
    <recommendedName>
        <fullName evidence="2">Cyclic-phosphate processing Receiver domain-containing protein</fullName>
    </recommendedName>
</protein>
<sequence length="402" mass="45755">MKVYLDDERKTPDGWVRCYWPDEVIELLYSGEVTEISLDHDLGDDERGTGYDVLLWIEEAVGGRGWQPPKISVHSANASARQKMEAAIRQIDKLTAAQRDYEKHWEDGKFLMIWDRSKPAWFIPEAGEPVLLAGSAEVSKLFDLGDGTVLGVDFGWKCYRKEFLDDGWRRPLTPQPMAIWNAQTGVCTGYLQGHHLGDVTGAELLDDNRLITWGRDYLVRVWSRQSGECTDILPLPLWPEPSDRRAVLSCEQFGQMKPSEKQRYINTRHLPSPDVRIDWIVRPGGKQYSFKCAAQSEKAQKVVKPWQPNTEQHASYRIWDLAGAEAGYSDWFITSDGRLCGGGTTYGASGQIYVWDGFYTLQMLIVGRHDCNMHLKGEVEPNVIVIENTLGIDAFDSYRFQL</sequence>
<dbReference type="RefSeq" id="WP_014704134.1">
    <property type="nucleotide sequence ID" value="NC_017856.1"/>
</dbReference>
<dbReference type="PATRIC" id="fig|754477.3.peg.1545"/>
<dbReference type="InterPro" id="IPR036322">
    <property type="entry name" value="WD40_repeat_dom_sf"/>
</dbReference>
<dbReference type="HOGENOM" id="CLU_684777_0_0_6"/>
<dbReference type="InterPro" id="IPR015943">
    <property type="entry name" value="WD40/YVTN_repeat-like_dom_sf"/>
</dbReference>
<evidence type="ECO:0000256" key="1">
    <source>
        <dbReference type="SAM" id="Coils"/>
    </source>
</evidence>
<dbReference type="Pfam" id="PF20274">
    <property type="entry name" value="cREC_REC"/>
    <property type="match status" value="1"/>
</dbReference>
<dbReference type="KEGG" id="mec:Q7C_1565"/>
<dbReference type="eggNOG" id="ENOG5032TAJ">
    <property type="taxonomic scope" value="Bacteria"/>
</dbReference>
<evidence type="ECO:0000313" key="4">
    <source>
        <dbReference type="Proteomes" id="UP000009145"/>
    </source>
</evidence>
<organism evidence="3 4">
    <name type="scientific">Methylophaga frappieri (strain ATCC BAA-2434 / DSM 25690 / JAM7)</name>
    <dbReference type="NCBI Taxonomy" id="754477"/>
    <lineage>
        <taxon>Bacteria</taxon>
        <taxon>Pseudomonadati</taxon>
        <taxon>Pseudomonadota</taxon>
        <taxon>Gammaproteobacteria</taxon>
        <taxon>Thiotrichales</taxon>
        <taxon>Piscirickettsiaceae</taxon>
        <taxon>Methylophaga</taxon>
    </lineage>
</organism>
<dbReference type="Proteomes" id="UP000009145">
    <property type="component" value="Chromosome"/>
</dbReference>
<feature type="domain" description="Cyclic-phosphate processing Receiver" evidence="2">
    <location>
        <begin position="1"/>
        <end position="89"/>
    </location>
</feature>
<accession>I1YIH1</accession>
<evidence type="ECO:0000259" key="2">
    <source>
        <dbReference type="Pfam" id="PF20274"/>
    </source>
</evidence>
<dbReference type="EMBL" id="CP003380">
    <property type="protein sequence ID" value="AFJ02714.1"/>
    <property type="molecule type" value="Genomic_DNA"/>
</dbReference>
<keyword evidence="1" id="KW-0175">Coiled coil</keyword>
<proteinExistence type="predicted"/>
<keyword evidence="4" id="KW-1185">Reference proteome</keyword>
<dbReference type="Gene3D" id="2.130.10.10">
    <property type="entry name" value="YVTN repeat-like/Quinoprotein amine dehydrogenase"/>
    <property type="match status" value="1"/>
</dbReference>
<reference evidence="3 4" key="1">
    <citation type="journal article" date="2012" name="J. Bacteriol.">
        <title>Complete genome sequences of Methylophaga sp. strain JAM1 and Methylophaga sp. strain JAM7.</title>
        <authorList>
            <person name="Villeneuve C."/>
            <person name="Martineau C."/>
            <person name="Mauffrey F."/>
            <person name="Villemur R."/>
        </authorList>
    </citation>
    <scope>NUCLEOTIDE SEQUENCE [LARGE SCALE GENOMIC DNA]</scope>
    <source>
        <strain evidence="3 4">JAM7</strain>
    </source>
</reference>
<dbReference type="SUPFAM" id="SSF50978">
    <property type="entry name" value="WD40 repeat-like"/>
    <property type="match status" value="1"/>
</dbReference>
<feature type="coiled-coil region" evidence="1">
    <location>
        <begin position="77"/>
        <end position="104"/>
    </location>
</feature>
<name>I1YIH1_METFJ</name>